<dbReference type="AlphaFoldDB" id="A0AAU8FJC8"/>
<dbReference type="RefSeq" id="WP_353718881.1">
    <property type="nucleotide sequence ID" value="NZ_CP159289.1"/>
</dbReference>
<protein>
    <submittedName>
        <fullName evidence="1">DUF2268 domain-containing putative Zn-dependent protease</fullName>
    </submittedName>
</protein>
<dbReference type="Pfam" id="PF25594">
    <property type="entry name" value="GldB_lipo"/>
    <property type="match status" value="1"/>
</dbReference>
<reference evidence="1" key="1">
    <citation type="submission" date="2024-06" db="EMBL/GenBank/DDBJ databases">
        <title>Sequencing and assembly of the genome of Dyadobacter sp. strain 676, a symbiont of Cyamopsis tetragonoloba.</title>
        <authorList>
            <person name="Guro P."/>
            <person name="Sazanova A."/>
            <person name="Kuznetsova I."/>
            <person name="Belimov A."/>
            <person name="Safronova V."/>
        </authorList>
    </citation>
    <scope>NUCLEOTIDE SEQUENCE</scope>
    <source>
        <strain evidence="1">676</strain>
    </source>
</reference>
<accession>A0AAU8FJC8</accession>
<evidence type="ECO:0000313" key="1">
    <source>
        <dbReference type="EMBL" id="XCH23557.1"/>
    </source>
</evidence>
<dbReference type="GO" id="GO:0006508">
    <property type="term" value="P:proteolysis"/>
    <property type="evidence" value="ECO:0007669"/>
    <property type="project" value="UniProtKB-KW"/>
</dbReference>
<sequence>MGVDMQAAGDDTPTHELNLWQKKNMLPFNNLKHVVAHELVHVQQENMAGDTTLLCHAIKEGMADFLGELISGKTANHRLHVWAAGNERKVWEEFKKEMYLNRYHNWIANSSQETADRPADLGYWVGYQICKAYFDRAADKKKAVHDMLNIKDYKAFLTESKADEKLSGGSKF</sequence>
<gene>
    <name evidence="1" type="ORF">ABV298_25125</name>
</gene>
<proteinExistence type="predicted"/>
<dbReference type="EMBL" id="CP159289">
    <property type="protein sequence ID" value="XCH23557.1"/>
    <property type="molecule type" value="Genomic_DNA"/>
</dbReference>
<keyword evidence="1" id="KW-0645">Protease</keyword>
<organism evidence="1">
    <name type="scientific">Dyadobacter sp. 676</name>
    <dbReference type="NCBI Taxonomy" id="3088362"/>
    <lineage>
        <taxon>Bacteria</taxon>
        <taxon>Pseudomonadati</taxon>
        <taxon>Bacteroidota</taxon>
        <taxon>Cytophagia</taxon>
        <taxon>Cytophagales</taxon>
        <taxon>Spirosomataceae</taxon>
        <taxon>Dyadobacter</taxon>
    </lineage>
</organism>
<name>A0AAU8FJC8_9BACT</name>
<keyword evidence="1" id="KW-0378">Hydrolase</keyword>
<dbReference type="InterPro" id="IPR019853">
    <property type="entry name" value="GldB-like"/>
</dbReference>
<dbReference type="GO" id="GO:0008233">
    <property type="term" value="F:peptidase activity"/>
    <property type="evidence" value="ECO:0007669"/>
    <property type="project" value="UniProtKB-KW"/>
</dbReference>